<protein>
    <recommendedName>
        <fullName evidence="3">Flagellar FliJ protein</fullName>
    </recommendedName>
</protein>
<evidence type="ECO:0000256" key="7">
    <source>
        <dbReference type="ARBA" id="ARBA00022795"/>
    </source>
</evidence>
<keyword evidence="9" id="KW-0472">Membrane</keyword>
<dbReference type="EMBL" id="BMPN01000001">
    <property type="protein sequence ID" value="GGJ44069.1"/>
    <property type="molecule type" value="Genomic_DNA"/>
</dbReference>
<keyword evidence="11" id="KW-0175">Coiled coil</keyword>
<comment type="caution">
    <text evidence="12">The sequence shown here is derived from an EMBL/GenBank/DDBJ whole genome shotgun (WGS) entry which is preliminary data.</text>
</comment>
<dbReference type="RefSeq" id="WP_188941897.1">
    <property type="nucleotide sequence ID" value="NZ_BMPN01000001.1"/>
</dbReference>
<evidence type="ECO:0000256" key="10">
    <source>
        <dbReference type="ARBA" id="ARBA00023225"/>
    </source>
</evidence>
<evidence type="ECO:0000313" key="13">
    <source>
        <dbReference type="Proteomes" id="UP000634435"/>
    </source>
</evidence>
<evidence type="ECO:0000256" key="1">
    <source>
        <dbReference type="ARBA" id="ARBA00004413"/>
    </source>
</evidence>
<keyword evidence="13" id="KW-1185">Reference proteome</keyword>
<comment type="subcellular location">
    <subcellularLocation>
        <location evidence="1">Cell membrane</location>
        <topology evidence="1">Peripheral membrane protein</topology>
        <orientation evidence="1">Cytoplasmic side</orientation>
    </subcellularLocation>
</comment>
<evidence type="ECO:0000256" key="3">
    <source>
        <dbReference type="ARBA" id="ARBA00020392"/>
    </source>
</evidence>
<evidence type="ECO:0000256" key="11">
    <source>
        <dbReference type="SAM" id="Coils"/>
    </source>
</evidence>
<evidence type="ECO:0000256" key="2">
    <source>
        <dbReference type="ARBA" id="ARBA00010004"/>
    </source>
</evidence>
<evidence type="ECO:0000256" key="9">
    <source>
        <dbReference type="ARBA" id="ARBA00023136"/>
    </source>
</evidence>
<keyword evidence="8" id="KW-0653">Protein transport</keyword>
<sequence length="148" mass="17665">MAETVVLNKLLHVREREKIAAQKVYQQSIDFFEAIGTQLYELLKKKEAAEASYEASLSDMTTLEKLREQVRYIEELNHHIVRLQEEVNQARNNMESNQEQLTNAHIEMKKFEKLIETREKNEIEIQQRKEKASMDELSIYQFLNHKNR</sequence>
<evidence type="ECO:0000256" key="4">
    <source>
        <dbReference type="ARBA" id="ARBA00022448"/>
    </source>
</evidence>
<keyword evidence="6" id="KW-0145">Chemotaxis</keyword>
<keyword evidence="5" id="KW-1003">Cell membrane</keyword>
<accession>A0ABQ2D311</accession>
<organism evidence="12 13">
    <name type="scientific">Virgibacillus kapii</name>
    <dbReference type="NCBI Taxonomy" id="1638645"/>
    <lineage>
        <taxon>Bacteria</taxon>
        <taxon>Bacillati</taxon>
        <taxon>Bacillota</taxon>
        <taxon>Bacilli</taxon>
        <taxon>Bacillales</taxon>
        <taxon>Bacillaceae</taxon>
        <taxon>Virgibacillus</taxon>
    </lineage>
</organism>
<evidence type="ECO:0000256" key="8">
    <source>
        <dbReference type="ARBA" id="ARBA00022927"/>
    </source>
</evidence>
<evidence type="ECO:0000313" key="12">
    <source>
        <dbReference type="EMBL" id="GGJ44069.1"/>
    </source>
</evidence>
<dbReference type="InterPro" id="IPR012823">
    <property type="entry name" value="Flagell_FliJ"/>
</dbReference>
<dbReference type="NCBIfam" id="TIGR02473">
    <property type="entry name" value="flagell_FliJ"/>
    <property type="match status" value="1"/>
</dbReference>
<comment type="similarity">
    <text evidence="2">Belongs to the FliJ family.</text>
</comment>
<dbReference type="InterPro" id="IPR053716">
    <property type="entry name" value="Flag_assembly_chemotaxis_eff"/>
</dbReference>
<proteinExistence type="inferred from homology"/>
<dbReference type="Gene3D" id="1.10.287.1700">
    <property type="match status" value="1"/>
</dbReference>
<name>A0ABQ2D311_9BACI</name>
<evidence type="ECO:0000256" key="5">
    <source>
        <dbReference type="ARBA" id="ARBA00022475"/>
    </source>
</evidence>
<keyword evidence="4" id="KW-0813">Transport</keyword>
<dbReference type="Pfam" id="PF02050">
    <property type="entry name" value="FliJ"/>
    <property type="match status" value="1"/>
</dbReference>
<dbReference type="Proteomes" id="UP000634435">
    <property type="component" value="Unassembled WGS sequence"/>
</dbReference>
<gene>
    <name evidence="12" type="ORF">GCM10007111_02690</name>
</gene>
<keyword evidence="7" id="KW-1005">Bacterial flagellum biogenesis</keyword>
<evidence type="ECO:0000256" key="6">
    <source>
        <dbReference type="ARBA" id="ARBA00022500"/>
    </source>
</evidence>
<feature type="coiled-coil region" evidence="11">
    <location>
        <begin position="66"/>
        <end position="107"/>
    </location>
</feature>
<reference evidence="13" key="1">
    <citation type="journal article" date="2019" name="Int. J. Syst. Evol. Microbiol.">
        <title>The Global Catalogue of Microorganisms (GCM) 10K type strain sequencing project: providing services to taxonomists for standard genome sequencing and annotation.</title>
        <authorList>
            <consortium name="The Broad Institute Genomics Platform"/>
            <consortium name="The Broad Institute Genome Sequencing Center for Infectious Disease"/>
            <person name="Wu L."/>
            <person name="Ma J."/>
        </authorList>
    </citation>
    <scope>NUCLEOTIDE SEQUENCE [LARGE SCALE GENOMIC DNA]</scope>
    <source>
        <strain evidence="13">JCM 30071</strain>
    </source>
</reference>
<keyword evidence="10" id="KW-1006">Bacterial flagellum protein export</keyword>